<keyword evidence="1" id="KW-0472">Membrane</keyword>
<keyword evidence="3" id="KW-1185">Reference proteome</keyword>
<dbReference type="EMBL" id="JANPWB010000007">
    <property type="protein sequence ID" value="KAJ1171314.1"/>
    <property type="molecule type" value="Genomic_DNA"/>
</dbReference>
<comment type="caution">
    <text evidence="2">The sequence shown here is derived from an EMBL/GenBank/DDBJ whole genome shotgun (WGS) entry which is preliminary data.</text>
</comment>
<organism evidence="2 3">
    <name type="scientific">Pleurodeles waltl</name>
    <name type="common">Iberian ribbed newt</name>
    <dbReference type="NCBI Taxonomy" id="8319"/>
    <lineage>
        <taxon>Eukaryota</taxon>
        <taxon>Metazoa</taxon>
        <taxon>Chordata</taxon>
        <taxon>Craniata</taxon>
        <taxon>Vertebrata</taxon>
        <taxon>Euteleostomi</taxon>
        <taxon>Amphibia</taxon>
        <taxon>Batrachia</taxon>
        <taxon>Caudata</taxon>
        <taxon>Salamandroidea</taxon>
        <taxon>Salamandridae</taxon>
        <taxon>Pleurodelinae</taxon>
        <taxon>Pleurodeles</taxon>
    </lineage>
</organism>
<gene>
    <name evidence="2" type="ORF">NDU88_003177</name>
</gene>
<evidence type="ECO:0000313" key="3">
    <source>
        <dbReference type="Proteomes" id="UP001066276"/>
    </source>
</evidence>
<dbReference type="AlphaFoldDB" id="A0AAV7T4Q3"/>
<accession>A0AAV7T4Q3</accession>
<keyword evidence="1" id="KW-1133">Transmembrane helix</keyword>
<feature type="transmembrane region" description="Helical" evidence="1">
    <location>
        <begin position="249"/>
        <end position="271"/>
    </location>
</feature>
<protein>
    <submittedName>
        <fullName evidence="2">Uncharacterized protein</fullName>
    </submittedName>
</protein>
<evidence type="ECO:0000313" key="2">
    <source>
        <dbReference type="EMBL" id="KAJ1171314.1"/>
    </source>
</evidence>
<name>A0AAV7T4Q3_PLEWA</name>
<sequence length="339" mass="37285">MPSTAPSVNVWCGLKEHRVGLPSISDVYLAQRAQYSFVVLGHAAEAAQNWLLINQQPQRCAAVSCHTTCFLWHVQLLQNQLVVDWDLSLALVTSRAPVQQALEETKREVKGEAQAFCEDMECPLDWKDATEENCCVYHANIHSCPLSFMKQSGICGPWIPDDGKIVTHTVSQAGKMTQYNWTSKVVLINLGVTSLIAHIKVGTMQAALESKSTVLSAQVCGDNICSPDEGCSLCPADCGPCPMSTSIKIAVGLPLALFFSGFVFGLVWFLYQKQKMLWDESWIINVKDMQGSDFQNEIGSVISLQQNNNNAYKTLRPKFKANTVLTCSSSTDSIIQTGI</sequence>
<proteinExistence type="predicted"/>
<evidence type="ECO:0000256" key="1">
    <source>
        <dbReference type="SAM" id="Phobius"/>
    </source>
</evidence>
<dbReference type="Proteomes" id="UP001066276">
    <property type="component" value="Chromosome 4_1"/>
</dbReference>
<keyword evidence="1" id="KW-0812">Transmembrane</keyword>
<reference evidence="2" key="1">
    <citation type="journal article" date="2022" name="bioRxiv">
        <title>Sequencing and chromosome-scale assembly of the giantPleurodeles waltlgenome.</title>
        <authorList>
            <person name="Brown T."/>
            <person name="Elewa A."/>
            <person name="Iarovenko S."/>
            <person name="Subramanian E."/>
            <person name="Araus A.J."/>
            <person name="Petzold A."/>
            <person name="Susuki M."/>
            <person name="Suzuki K.-i.T."/>
            <person name="Hayashi T."/>
            <person name="Toyoda A."/>
            <person name="Oliveira C."/>
            <person name="Osipova E."/>
            <person name="Leigh N.D."/>
            <person name="Simon A."/>
            <person name="Yun M.H."/>
        </authorList>
    </citation>
    <scope>NUCLEOTIDE SEQUENCE</scope>
    <source>
        <strain evidence="2">20211129_DDA</strain>
        <tissue evidence="2">Liver</tissue>
    </source>
</reference>